<evidence type="ECO:0000256" key="5">
    <source>
        <dbReference type="ARBA" id="ARBA00023146"/>
    </source>
</evidence>
<dbReference type="AlphaFoldDB" id="A0A1A9UKH3"/>
<evidence type="ECO:0000313" key="7">
    <source>
        <dbReference type="Proteomes" id="UP000078200"/>
    </source>
</evidence>
<accession>A0A1A9UKH3</accession>
<evidence type="ECO:0000256" key="2">
    <source>
        <dbReference type="ARBA" id="ARBA00022741"/>
    </source>
</evidence>
<keyword evidence="2" id="KW-0547">Nucleotide-binding</keyword>
<dbReference type="Pfam" id="PF00579">
    <property type="entry name" value="tRNA-synt_1b"/>
    <property type="match status" value="1"/>
</dbReference>
<dbReference type="SUPFAM" id="SSF52374">
    <property type="entry name" value="Nucleotidylyl transferase"/>
    <property type="match status" value="1"/>
</dbReference>
<evidence type="ECO:0000313" key="6">
    <source>
        <dbReference type="EnsemblMetazoa" id="GAUT007564-PA"/>
    </source>
</evidence>
<dbReference type="Gene3D" id="1.10.240.10">
    <property type="entry name" value="Tyrosyl-Transfer RNA Synthetase"/>
    <property type="match status" value="1"/>
</dbReference>
<dbReference type="PANTHER" id="PTHR43766">
    <property type="entry name" value="TRYPTOPHAN--TRNA LIGASE, MITOCHONDRIAL"/>
    <property type="match status" value="1"/>
</dbReference>
<dbReference type="InterPro" id="IPR002305">
    <property type="entry name" value="aa-tRNA-synth_Ic"/>
</dbReference>
<protein>
    <submittedName>
        <fullName evidence="6">Uncharacterized protein</fullName>
    </submittedName>
</protein>
<sequence length="85" mass="9609">MSKSDTNQNNFISLLESEKSVIKKIKNAQTDSDNPPFIKYDIINKPGISNLLSILSELSGTNIIELELYFANKLYQDLKSETLVE</sequence>
<dbReference type="EnsemblMetazoa" id="GAUT007564-RA">
    <property type="protein sequence ID" value="GAUT007564-PA"/>
    <property type="gene ID" value="GAUT007564"/>
</dbReference>
<reference evidence="6" key="1">
    <citation type="submission" date="2020-05" db="UniProtKB">
        <authorList>
            <consortium name="EnsemblMetazoa"/>
        </authorList>
    </citation>
    <scope>IDENTIFICATION</scope>
    <source>
        <strain evidence="6">TTRI</strain>
    </source>
</reference>
<proteinExistence type="predicted"/>
<keyword evidence="7" id="KW-1185">Reference proteome</keyword>
<dbReference type="InterPro" id="IPR050203">
    <property type="entry name" value="Trp-tRNA_synthetase"/>
</dbReference>
<keyword evidence="3" id="KW-0067">ATP-binding</keyword>
<evidence type="ECO:0000256" key="1">
    <source>
        <dbReference type="ARBA" id="ARBA00022598"/>
    </source>
</evidence>
<dbReference type="VEuPathDB" id="VectorBase:GAUT007564"/>
<dbReference type="GO" id="GO:0005829">
    <property type="term" value="C:cytosol"/>
    <property type="evidence" value="ECO:0007669"/>
    <property type="project" value="TreeGrafter"/>
</dbReference>
<evidence type="ECO:0000256" key="3">
    <source>
        <dbReference type="ARBA" id="ARBA00022840"/>
    </source>
</evidence>
<evidence type="ECO:0000256" key="4">
    <source>
        <dbReference type="ARBA" id="ARBA00022917"/>
    </source>
</evidence>
<keyword evidence="5" id="KW-0030">Aminoacyl-tRNA synthetase</keyword>
<organism evidence="6 7">
    <name type="scientific">Glossina austeni</name>
    <name type="common">Savannah tsetse fly</name>
    <dbReference type="NCBI Taxonomy" id="7395"/>
    <lineage>
        <taxon>Eukaryota</taxon>
        <taxon>Metazoa</taxon>
        <taxon>Ecdysozoa</taxon>
        <taxon>Arthropoda</taxon>
        <taxon>Hexapoda</taxon>
        <taxon>Insecta</taxon>
        <taxon>Pterygota</taxon>
        <taxon>Neoptera</taxon>
        <taxon>Endopterygota</taxon>
        <taxon>Diptera</taxon>
        <taxon>Brachycera</taxon>
        <taxon>Muscomorpha</taxon>
        <taxon>Hippoboscoidea</taxon>
        <taxon>Glossinidae</taxon>
        <taxon>Glossina</taxon>
    </lineage>
</organism>
<name>A0A1A9UKH3_GLOAU</name>
<dbReference type="GO" id="GO:0004830">
    <property type="term" value="F:tryptophan-tRNA ligase activity"/>
    <property type="evidence" value="ECO:0007669"/>
    <property type="project" value="TreeGrafter"/>
</dbReference>
<keyword evidence="1" id="KW-0436">Ligase</keyword>
<dbReference type="STRING" id="7395.A0A1A9UKH3"/>
<keyword evidence="4" id="KW-0648">Protein biosynthesis</keyword>
<dbReference type="GO" id="GO:0006436">
    <property type="term" value="P:tryptophanyl-tRNA aminoacylation"/>
    <property type="evidence" value="ECO:0007669"/>
    <property type="project" value="TreeGrafter"/>
</dbReference>
<dbReference type="GO" id="GO:0005524">
    <property type="term" value="F:ATP binding"/>
    <property type="evidence" value="ECO:0007669"/>
    <property type="project" value="UniProtKB-KW"/>
</dbReference>
<dbReference type="PANTHER" id="PTHR43766:SF1">
    <property type="entry name" value="TRYPTOPHAN--TRNA LIGASE, MITOCHONDRIAL"/>
    <property type="match status" value="1"/>
</dbReference>
<dbReference type="Proteomes" id="UP000078200">
    <property type="component" value="Unassembled WGS sequence"/>
</dbReference>